<keyword evidence="1" id="KW-0812">Transmembrane</keyword>
<dbReference type="AlphaFoldDB" id="S5UB31"/>
<dbReference type="EMBL" id="KF264548">
    <property type="protein sequence ID" value="AGS49559.1"/>
    <property type="molecule type" value="Genomic_DNA"/>
</dbReference>
<name>S5UB31_9BACT</name>
<proteinExistence type="predicted"/>
<evidence type="ECO:0000313" key="2">
    <source>
        <dbReference type="EMBL" id="AGS49559.1"/>
    </source>
</evidence>
<reference evidence="2" key="1">
    <citation type="journal article" date="2013" name="Proc. Natl. Acad. Sci. U.S.A.">
        <title>Mapping gene clusters within arrayed metagenomic libraries to expand the structural diversity of biomedically relevant natural products.</title>
        <authorList>
            <person name="Owen J.G."/>
            <person name="Reddy B.V."/>
            <person name="Ternei M.A."/>
            <person name="Charlop-Powers Z."/>
            <person name="Calle P.Y."/>
            <person name="Kim J.H."/>
            <person name="Brady S.F."/>
        </authorList>
    </citation>
    <scope>NUCLEOTIDE SEQUENCE</scope>
</reference>
<keyword evidence="1" id="KW-1133">Transmembrane helix</keyword>
<keyword evidence="1" id="KW-0472">Membrane</keyword>
<evidence type="ECO:0000256" key="1">
    <source>
        <dbReference type="SAM" id="Phobius"/>
    </source>
</evidence>
<protein>
    <submittedName>
        <fullName evidence="2">Uncharacterized protein</fullName>
    </submittedName>
</protein>
<accession>S5UB31</accession>
<sequence length="32" mass="3489">MDGRYGPAQLIVALAGIGVQTVLRVRDHRRIG</sequence>
<feature type="transmembrane region" description="Helical" evidence="1">
    <location>
        <begin position="6"/>
        <end position="25"/>
    </location>
</feature>
<organism evidence="2">
    <name type="scientific">uncultured bacterium esnapd9</name>
    <dbReference type="NCBI Taxonomy" id="1366616"/>
    <lineage>
        <taxon>Bacteria</taxon>
        <taxon>environmental samples</taxon>
    </lineage>
</organism>